<gene>
    <name evidence="2" type="ORF">BT96DRAFT_1000836</name>
</gene>
<feature type="region of interest" description="Disordered" evidence="1">
    <location>
        <begin position="32"/>
        <end position="64"/>
    </location>
</feature>
<dbReference type="AlphaFoldDB" id="A0A6A4H145"/>
<name>A0A6A4H145_9AGAR</name>
<proteinExistence type="predicted"/>
<feature type="region of interest" description="Disordered" evidence="1">
    <location>
        <begin position="113"/>
        <end position="191"/>
    </location>
</feature>
<organism evidence="2 3">
    <name type="scientific">Gymnopus androsaceus JB14</name>
    <dbReference type="NCBI Taxonomy" id="1447944"/>
    <lineage>
        <taxon>Eukaryota</taxon>
        <taxon>Fungi</taxon>
        <taxon>Dikarya</taxon>
        <taxon>Basidiomycota</taxon>
        <taxon>Agaricomycotina</taxon>
        <taxon>Agaricomycetes</taxon>
        <taxon>Agaricomycetidae</taxon>
        <taxon>Agaricales</taxon>
        <taxon>Marasmiineae</taxon>
        <taxon>Omphalotaceae</taxon>
        <taxon>Gymnopus</taxon>
    </lineage>
</organism>
<evidence type="ECO:0000313" key="2">
    <source>
        <dbReference type="EMBL" id="KAE9391912.1"/>
    </source>
</evidence>
<feature type="compositionally biased region" description="Polar residues" evidence="1">
    <location>
        <begin position="145"/>
        <end position="160"/>
    </location>
</feature>
<reference evidence="2" key="1">
    <citation type="journal article" date="2019" name="Environ. Microbiol.">
        <title>Fungal ecological strategies reflected in gene transcription - a case study of two litter decomposers.</title>
        <authorList>
            <person name="Barbi F."/>
            <person name="Kohler A."/>
            <person name="Barry K."/>
            <person name="Baskaran P."/>
            <person name="Daum C."/>
            <person name="Fauchery L."/>
            <person name="Ihrmark K."/>
            <person name="Kuo A."/>
            <person name="LaButti K."/>
            <person name="Lipzen A."/>
            <person name="Morin E."/>
            <person name="Grigoriev I.V."/>
            <person name="Henrissat B."/>
            <person name="Lindahl B."/>
            <person name="Martin F."/>
        </authorList>
    </citation>
    <scope>NUCLEOTIDE SEQUENCE</scope>
    <source>
        <strain evidence="2">JB14</strain>
    </source>
</reference>
<keyword evidence="3" id="KW-1185">Reference proteome</keyword>
<feature type="compositionally biased region" description="Low complexity" evidence="1">
    <location>
        <begin position="113"/>
        <end position="138"/>
    </location>
</feature>
<dbReference type="Proteomes" id="UP000799118">
    <property type="component" value="Unassembled WGS sequence"/>
</dbReference>
<accession>A0A6A4H145</accession>
<evidence type="ECO:0000256" key="1">
    <source>
        <dbReference type="SAM" id="MobiDB-lite"/>
    </source>
</evidence>
<evidence type="ECO:0000313" key="3">
    <source>
        <dbReference type="Proteomes" id="UP000799118"/>
    </source>
</evidence>
<sequence length="213" mass="22770">MPLTLSDDQASALTRYLSTLCAEEIPEPLRNLSFHSGSSNTYSSPYPPPQKGTPFRSYMGRSTDASGSDASNVFSLVECPTSSALQPSDLLGHMSRLSPVYFCSQCRCPGCRSQGQSQSASPGPRIKDQLSLSPSYSPTLPPNEHSISSHQHENNTSLETGTGHDCPFSLPSPLTLDRTSPSNGNTPALDDLVDSLVQDLIPSSGRGGIKKRQ</sequence>
<feature type="compositionally biased region" description="Polar residues" evidence="1">
    <location>
        <begin position="177"/>
        <end position="186"/>
    </location>
</feature>
<protein>
    <submittedName>
        <fullName evidence="2">Uncharacterized protein</fullName>
    </submittedName>
</protein>
<dbReference type="EMBL" id="ML769609">
    <property type="protein sequence ID" value="KAE9391912.1"/>
    <property type="molecule type" value="Genomic_DNA"/>
</dbReference>